<accession>A0AAE1IJX2</accession>
<reference evidence="5" key="1">
    <citation type="submission" date="2023-11" db="EMBL/GenBank/DDBJ databases">
        <title>The genome sequences of three competitors of mushroom-forming fungi.</title>
        <authorList>
            <person name="Beijen E."/>
            <person name="Ohm R.A."/>
        </authorList>
    </citation>
    <scope>NUCLEOTIDE SEQUENCE</scope>
    <source>
        <strain evidence="5">CBS 100526</strain>
    </source>
</reference>
<feature type="domain" description="Inosine/uridine-preferring nucleoside hydrolase" evidence="4">
    <location>
        <begin position="68"/>
        <end position="139"/>
    </location>
</feature>
<dbReference type="Proteomes" id="UP001273209">
    <property type="component" value="Unassembled WGS sequence"/>
</dbReference>
<dbReference type="GO" id="GO:0045437">
    <property type="term" value="F:uridine nucleosidase activity"/>
    <property type="evidence" value="ECO:0007669"/>
    <property type="project" value="UniProtKB-ARBA"/>
</dbReference>
<sequence>MTPKSRIIIDTDPGVDDVIAMLLAFNANLEQLEVICLWNALAVFHVVEKEIEWYESVNPAAYSSFFMASKIPAYKEMLRILRENPPDTISILAMGPLTNVALAAAENPETFLKVKEVVVMGGAINVPGNVTPAAEFNTASFHHATSI</sequence>
<evidence type="ECO:0000256" key="2">
    <source>
        <dbReference type="ARBA" id="ARBA00022801"/>
    </source>
</evidence>
<dbReference type="InterPro" id="IPR023186">
    <property type="entry name" value="IUNH"/>
</dbReference>
<dbReference type="GO" id="GO:0006152">
    <property type="term" value="P:purine nucleoside catabolic process"/>
    <property type="evidence" value="ECO:0007669"/>
    <property type="project" value="TreeGrafter"/>
</dbReference>
<dbReference type="GO" id="GO:0005829">
    <property type="term" value="C:cytosol"/>
    <property type="evidence" value="ECO:0007669"/>
    <property type="project" value="TreeGrafter"/>
</dbReference>
<evidence type="ECO:0000313" key="6">
    <source>
        <dbReference type="Proteomes" id="UP001273209"/>
    </source>
</evidence>
<comment type="caution">
    <text evidence="5">The sequence shown here is derived from an EMBL/GenBank/DDBJ whole genome shotgun (WGS) entry which is preliminary data.</text>
</comment>
<evidence type="ECO:0000313" key="5">
    <source>
        <dbReference type="EMBL" id="KAK4085191.1"/>
    </source>
</evidence>
<organism evidence="5 6">
    <name type="scientific">Trichoderma aggressivum f. europaeum</name>
    <dbReference type="NCBI Taxonomy" id="173218"/>
    <lineage>
        <taxon>Eukaryota</taxon>
        <taxon>Fungi</taxon>
        <taxon>Dikarya</taxon>
        <taxon>Ascomycota</taxon>
        <taxon>Pezizomycotina</taxon>
        <taxon>Sordariomycetes</taxon>
        <taxon>Hypocreomycetidae</taxon>
        <taxon>Hypocreales</taxon>
        <taxon>Hypocreaceae</taxon>
        <taxon>Trichoderma</taxon>
    </lineage>
</organism>
<comment type="similarity">
    <text evidence="1">Belongs to the IUNH family.</text>
</comment>
<keyword evidence="6" id="KW-1185">Reference proteome</keyword>
<evidence type="ECO:0000256" key="3">
    <source>
        <dbReference type="ARBA" id="ARBA00023295"/>
    </source>
</evidence>
<dbReference type="InterPro" id="IPR015910">
    <property type="entry name" value="I/U_nuclsd_hydro_CS"/>
</dbReference>
<evidence type="ECO:0000256" key="1">
    <source>
        <dbReference type="ARBA" id="ARBA00009176"/>
    </source>
</evidence>
<dbReference type="InterPro" id="IPR036452">
    <property type="entry name" value="Ribo_hydro-like"/>
</dbReference>
<proteinExistence type="inferred from homology"/>
<dbReference type="AlphaFoldDB" id="A0AAE1IJX2"/>
<keyword evidence="3" id="KW-0326">Glycosidase</keyword>
<dbReference type="PANTHER" id="PTHR12304">
    <property type="entry name" value="INOSINE-URIDINE PREFERRING NUCLEOSIDE HYDROLASE"/>
    <property type="match status" value="1"/>
</dbReference>
<dbReference type="EMBL" id="JAWRVG010000001">
    <property type="protein sequence ID" value="KAK4085191.1"/>
    <property type="molecule type" value="Genomic_DNA"/>
</dbReference>
<evidence type="ECO:0000259" key="4">
    <source>
        <dbReference type="Pfam" id="PF01156"/>
    </source>
</evidence>
<protein>
    <recommendedName>
        <fullName evidence="4">Inosine/uridine-preferring nucleoside hydrolase domain-containing protein</fullName>
    </recommendedName>
</protein>
<name>A0AAE1IJX2_9HYPO</name>
<dbReference type="Gene3D" id="3.90.245.10">
    <property type="entry name" value="Ribonucleoside hydrolase-like"/>
    <property type="match status" value="1"/>
</dbReference>
<dbReference type="InterPro" id="IPR001910">
    <property type="entry name" value="Inosine/uridine_hydrolase_dom"/>
</dbReference>
<dbReference type="PROSITE" id="PS01247">
    <property type="entry name" value="IUNH"/>
    <property type="match status" value="1"/>
</dbReference>
<gene>
    <name evidence="5" type="ORF">Triagg1_181</name>
</gene>
<dbReference type="GeneID" id="87915826"/>
<keyword evidence="2" id="KW-0378">Hydrolase</keyword>
<dbReference type="PANTHER" id="PTHR12304:SF56">
    <property type="entry name" value="HYDROLASE, PUTATIVE (AFU_ORTHOLOGUE AFUA_1G11790)-RELATED"/>
    <property type="match status" value="1"/>
</dbReference>
<dbReference type="Pfam" id="PF01156">
    <property type="entry name" value="IU_nuc_hydro"/>
    <property type="match status" value="1"/>
</dbReference>
<dbReference type="GO" id="GO:0008477">
    <property type="term" value="F:purine nucleosidase activity"/>
    <property type="evidence" value="ECO:0007669"/>
    <property type="project" value="TreeGrafter"/>
</dbReference>
<dbReference type="SUPFAM" id="SSF53590">
    <property type="entry name" value="Nucleoside hydrolase"/>
    <property type="match status" value="1"/>
</dbReference>
<dbReference type="RefSeq" id="XP_062760531.1">
    <property type="nucleotide sequence ID" value="XM_062896809.1"/>
</dbReference>